<evidence type="ECO:0000256" key="1">
    <source>
        <dbReference type="SAM" id="MobiDB-lite"/>
    </source>
</evidence>
<keyword evidence="3" id="KW-1185">Reference proteome</keyword>
<evidence type="ECO:0000313" key="2">
    <source>
        <dbReference type="EMBL" id="KAF2448932.1"/>
    </source>
</evidence>
<organism evidence="2 3">
    <name type="scientific">Karstenula rhodostoma CBS 690.94</name>
    <dbReference type="NCBI Taxonomy" id="1392251"/>
    <lineage>
        <taxon>Eukaryota</taxon>
        <taxon>Fungi</taxon>
        <taxon>Dikarya</taxon>
        <taxon>Ascomycota</taxon>
        <taxon>Pezizomycotina</taxon>
        <taxon>Dothideomycetes</taxon>
        <taxon>Pleosporomycetidae</taxon>
        <taxon>Pleosporales</taxon>
        <taxon>Massarineae</taxon>
        <taxon>Didymosphaeriaceae</taxon>
        <taxon>Karstenula</taxon>
    </lineage>
</organism>
<reference evidence="2" key="1">
    <citation type="journal article" date="2020" name="Stud. Mycol.">
        <title>101 Dothideomycetes genomes: a test case for predicting lifestyles and emergence of pathogens.</title>
        <authorList>
            <person name="Haridas S."/>
            <person name="Albert R."/>
            <person name="Binder M."/>
            <person name="Bloem J."/>
            <person name="Labutti K."/>
            <person name="Salamov A."/>
            <person name="Andreopoulos B."/>
            <person name="Baker S."/>
            <person name="Barry K."/>
            <person name="Bills G."/>
            <person name="Bluhm B."/>
            <person name="Cannon C."/>
            <person name="Castanera R."/>
            <person name="Culley D."/>
            <person name="Daum C."/>
            <person name="Ezra D."/>
            <person name="Gonzalez J."/>
            <person name="Henrissat B."/>
            <person name="Kuo A."/>
            <person name="Liang C."/>
            <person name="Lipzen A."/>
            <person name="Lutzoni F."/>
            <person name="Magnuson J."/>
            <person name="Mondo S."/>
            <person name="Nolan M."/>
            <person name="Ohm R."/>
            <person name="Pangilinan J."/>
            <person name="Park H.-J."/>
            <person name="Ramirez L."/>
            <person name="Alfaro M."/>
            <person name="Sun H."/>
            <person name="Tritt A."/>
            <person name="Yoshinaga Y."/>
            <person name="Zwiers L.-H."/>
            <person name="Turgeon B."/>
            <person name="Goodwin S."/>
            <person name="Spatafora J."/>
            <person name="Crous P."/>
            <person name="Grigoriev I."/>
        </authorList>
    </citation>
    <scope>NUCLEOTIDE SEQUENCE</scope>
    <source>
        <strain evidence="2">CBS 690.94</strain>
    </source>
</reference>
<protein>
    <submittedName>
        <fullName evidence="2">Uncharacterized protein</fullName>
    </submittedName>
</protein>
<feature type="region of interest" description="Disordered" evidence="1">
    <location>
        <begin position="1"/>
        <end position="57"/>
    </location>
</feature>
<gene>
    <name evidence="2" type="ORF">P171DRAFT_428914</name>
</gene>
<proteinExistence type="predicted"/>
<accession>A0A9P4PRP1</accession>
<dbReference type="Proteomes" id="UP000799764">
    <property type="component" value="Unassembled WGS sequence"/>
</dbReference>
<sequence>MKVVMVTVLSSADGGDGNEDVGEIEDVDDAEDMDDIEDADGTEDIDDNEVPDEDEDVADTEVAASLPLDPVINKEADPTPPVSATTLCVKLRKNSTSSPNGLGFLSA</sequence>
<comment type="caution">
    <text evidence="2">The sequence shown here is derived from an EMBL/GenBank/DDBJ whole genome shotgun (WGS) entry which is preliminary data.</text>
</comment>
<evidence type="ECO:0000313" key="3">
    <source>
        <dbReference type="Proteomes" id="UP000799764"/>
    </source>
</evidence>
<dbReference type="AlphaFoldDB" id="A0A9P4PRP1"/>
<dbReference type="EMBL" id="MU001495">
    <property type="protein sequence ID" value="KAF2448932.1"/>
    <property type="molecule type" value="Genomic_DNA"/>
</dbReference>
<name>A0A9P4PRP1_9PLEO</name>
<feature type="compositionally biased region" description="Acidic residues" evidence="1">
    <location>
        <begin position="16"/>
        <end position="57"/>
    </location>
</feature>